<organism evidence="8 9">
    <name type="scientific">Aureimonas flava</name>
    <dbReference type="NCBI Taxonomy" id="2320271"/>
    <lineage>
        <taxon>Bacteria</taxon>
        <taxon>Pseudomonadati</taxon>
        <taxon>Pseudomonadota</taxon>
        <taxon>Alphaproteobacteria</taxon>
        <taxon>Hyphomicrobiales</taxon>
        <taxon>Aurantimonadaceae</taxon>
        <taxon>Aureimonas</taxon>
    </lineage>
</organism>
<dbReference type="EMBL" id="QYRN01000009">
    <property type="protein sequence ID" value="RIX98772.1"/>
    <property type="molecule type" value="Genomic_DNA"/>
</dbReference>
<dbReference type="PANTHER" id="PTHR33545:SF5">
    <property type="entry name" value="UPF0750 MEMBRANE PROTEIN YITT"/>
    <property type="match status" value="1"/>
</dbReference>
<evidence type="ECO:0000256" key="7">
    <source>
        <dbReference type="SAM" id="Phobius"/>
    </source>
</evidence>
<evidence type="ECO:0000313" key="9">
    <source>
        <dbReference type="Proteomes" id="UP000265750"/>
    </source>
</evidence>
<keyword evidence="2" id="KW-1003">Cell membrane</keyword>
<comment type="subcellular location">
    <subcellularLocation>
        <location evidence="1">Cell membrane</location>
        <topology evidence="1">Multi-pass membrane protein</topology>
    </subcellularLocation>
</comment>
<dbReference type="OrthoDB" id="3296441at2"/>
<evidence type="ECO:0000256" key="3">
    <source>
        <dbReference type="ARBA" id="ARBA00022692"/>
    </source>
</evidence>
<dbReference type="Proteomes" id="UP000265750">
    <property type="component" value="Unassembled WGS sequence"/>
</dbReference>
<feature type="transmembrane region" description="Helical" evidence="7">
    <location>
        <begin position="91"/>
        <end position="115"/>
    </location>
</feature>
<dbReference type="AlphaFoldDB" id="A0A3A1WHU1"/>
<evidence type="ECO:0000313" key="8">
    <source>
        <dbReference type="EMBL" id="RIX98772.1"/>
    </source>
</evidence>
<dbReference type="GO" id="GO:0005886">
    <property type="term" value="C:plasma membrane"/>
    <property type="evidence" value="ECO:0007669"/>
    <property type="project" value="UniProtKB-SubCell"/>
</dbReference>
<protein>
    <submittedName>
        <fullName evidence="8">YitT family protein</fullName>
    </submittedName>
</protein>
<reference evidence="9" key="1">
    <citation type="submission" date="2018-09" db="EMBL/GenBank/DDBJ databases">
        <authorList>
            <person name="Tuo L."/>
        </authorList>
    </citation>
    <scope>NUCLEOTIDE SEQUENCE [LARGE SCALE GENOMIC DNA]</scope>
    <source>
        <strain evidence="9">M2BS4Y-1</strain>
    </source>
</reference>
<dbReference type="InterPro" id="IPR003740">
    <property type="entry name" value="YitT"/>
</dbReference>
<dbReference type="InterPro" id="IPR051461">
    <property type="entry name" value="UPF0750_membrane"/>
</dbReference>
<feature type="region of interest" description="Disordered" evidence="6">
    <location>
        <begin position="1"/>
        <end position="39"/>
    </location>
</feature>
<dbReference type="PANTHER" id="PTHR33545">
    <property type="entry name" value="UPF0750 MEMBRANE PROTEIN YITT-RELATED"/>
    <property type="match status" value="1"/>
</dbReference>
<feature type="transmembrane region" description="Helical" evidence="7">
    <location>
        <begin position="195"/>
        <end position="216"/>
    </location>
</feature>
<keyword evidence="3 7" id="KW-0812">Transmembrane</keyword>
<evidence type="ECO:0000256" key="2">
    <source>
        <dbReference type="ARBA" id="ARBA00022475"/>
    </source>
</evidence>
<comment type="caution">
    <text evidence="8">The sequence shown here is derived from an EMBL/GenBank/DDBJ whole genome shotgun (WGS) entry which is preliminary data.</text>
</comment>
<sequence length="249" mass="26515">MRKARWSGAAGPLVSKLRRQRSSTLSATETSSERRERDTVRRAHRFGSWAATATRHSPWEDALGIVAGVTLTAVGVAILGSLGFLTGGMAGLAFVVHYLFGVNFGLAFFVLNLPFYALAIGRMGRAFTVKTAFAVALLSLMTAFSGEALRFAYVDPLVGACLGGLMLGFGLLALFRHRSSAGGVGILAVYLQDRFGWRAGLTQLGVDLLVLVTAFAAVSPVAVAYSVLGAMVLNLFLAINHRTDRYLAV</sequence>
<feature type="transmembrane region" description="Helical" evidence="7">
    <location>
        <begin position="222"/>
        <end position="239"/>
    </location>
</feature>
<feature type="transmembrane region" description="Helical" evidence="7">
    <location>
        <begin position="62"/>
        <end position="85"/>
    </location>
</feature>
<evidence type="ECO:0000256" key="1">
    <source>
        <dbReference type="ARBA" id="ARBA00004651"/>
    </source>
</evidence>
<keyword evidence="5 7" id="KW-0472">Membrane</keyword>
<accession>A0A3A1WHU1</accession>
<evidence type="ECO:0000256" key="5">
    <source>
        <dbReference type="ARBA" id="ARBA00023136"/>
    </source>
</evidence>
<keyword evidence="4 7" id="KW-1133">Transmembrane helix</keyword>
<evidence type="ECO:0000256" key="4">
    <source>
        <dbReference type="ARBA" id="ARBA00022989"/>
    </source>
</evidence>
<keyword evidence="9" id="KW-1185">Reference proteome</keyword>
<dbReference type="Pfam" id="PF02588">
    <property type="entry name" value="YitT_membrane"/>
    <property type="match status" value="1"/>
</dbReference>
<proteinExistence type="predicted"/>
<gene>
    <name evidence="8" type="ORF">D3218_16450</name>
</gene>
<feature type="transmembrane region" description="Helical" evidence="7">
    <location>
        <begin position="127"/>
        <end position="145"/>
    </location>
</feature>
<feature type="transmembrane region" description="Helical" evidence="7">
    <location>
        <begin position="157"/>
        <end position="175"/>
    </location>
</feature>
<name>A0A3A1WHU1_9HYPH</name>
<evidence type="ECO:0000256" key="6">
    <source>
        <dbReference type="SAM" id="MobiDB-lite"/>
    </source>
</evidence>